<gene>
    <name evidence="1" type="ORF">COW24_02005</name>
</gene>
<proteinExistence type="predicted"/>
<dbReference type="InterPro" id="IPR012545">
    <property type="entry name" value="DUF1697"/>
</dbReference>
<dbReference type="Gene3D" id="3.30.70.1280">
    <property type="entry name" value="SP0830-like domains"/>
    <property type="match status" value="1"/>
</dbReference>
<comment type="caution">
    <text evidence="1">The sequence shown here is derived from an EMBL/GenBank/DDBJ whole genome shotgun (WGS) entry which is preliminary data.</text>
</comment>
<reference evidence="1 2" key="1">
    <citation type="submission" date="2017-09" db="EMBL/GenBank/DDBJ databases">
        <title>Depth-based differentiation of microbial function through sediment-hosted aquifers and enrichment of novel symbionts in the deep terrestrial subsurface.</title>
        <authorList>
            <person name="Probst A.J."/>
            <person name="Ladd B."/>
            <person name="Jarett J.K."/>
            <person name="Geller-Mcgrath D.E."/>
            <person name="Sieber C.M."/>
            <person name="Emerson J.B."/>
            <person name="Anantharaman K."/>
            <person name="Thomas B.C."/>
            <person name="Malmstrom R."/>
            <person name="Stieglmeier M."/>
            <person name="Klingl A."/>
            <person name="Woyke T."/>
            <person name="Ryan C.M."/>
            <person name="Banfield J.F."/>
        </authorList>
    </citation>
    <scope>NUCLEOTIDE SEQUENCE [LARGE SCALE GENOMIC DNA]</scope>
    <source>
        <strain evidence="1">CG15_BIG_FIL_POST_REV_8_21_14_020_45_12</strain>
    </source>
</reference>
<sequence length="181" mass="20408">MKYLALLRGINVGGNNIIKMVDLKLCFEELGYTEVTTYIQSGNVLFSSKSRSINKIVADLQSALSKRFNYNSQVVALNKTQFAQVMTGVPSGYGTKPDTFRYDVIFVKAPLTANKALRELPMKAGVDNATAGKHALYFWRVKGKESQSNLSKIVQLKLYKQVTIRNWNTTSKLWELMNAER</sequence>
<dbReference type="PANTHER" id="PTHR36439">
    <property type="entry name" value="BLL4334 PROTEIN"/>
    <property type="match status" value="1"/>
</dbReference>
<dbReference type="AlphaFoldDB" id="A0A2M7H4D4"/>
<dbReference type="Proteomes" id="UP000230292">
    <property type="component" value="Unassembled WGS sequence"/>
</dbReference>
<evidence type="ECO:0008006" key="3">
    <source>
        <dbReference type="Google" id="ProtNLM"/>
    </source>
</evidence>
<dbReference type="EMBL" id="PFGC01000024">
    <property type="protein sequence ID" value="PIW37090.1"/>
    <property type="molecule type" value="Genomic_DNA"/>
</dbReference>
<evidence type="ECO:0000313" key="2">
    <source>
        <dbReference type="Proteomes" id="UP000230292"/>
    </source>
</evidence>
<organism evidence="1 2">
    <name type="scientific">Candidatus Kerfeldbacteria bacterium CG15_BIG_FIL_POST_REV_8_21_14_020_45_12</name>
    <dbReference type="NCBI Taxonomy" id="2014247"/>
    <lineage>
        <taxon>Bacteria</taxon>
        <taxon>Candidatus Kerfeldiibacteriota</taxon>
    </lineage>
</organism>
<dbReference type="SUPFAM" id="SSF160379">
    <property type="entry name" value="SP0830-like"/>
    <property type="match status" value="1"/>
</dbReference>
<protein>
    <recommendedName>
        <fullName evidence="3">DUF1697 domain-containing protein</fullName>
    </recommendedName>
</protein>
<dbReference type="Pfam" id="PF08002">
    <property type="entry name" value="DUF1697"/>
    <property type="match status" value="1"/>
</dbReference>
<dbReference type="PANTHER" id="PTHR36439:SF1">
    <property type="entry name" value="DUF1697 DOMAIN-CONTAINING PROTEIN"/>
    <property type="match status" value="1"/>
</dbReference>
<accession>A0A2M7H4D4</accession>
<dbReference type="Gene3D" id="3.30.70.1260">
    <property type="entry name" value="bacterial protein sp0830 like"/>
    <property type="match status" value="1"/>
</dbReference>
<dbReference type="PIRSF" id="PIRSF008502">
    <property type="entry name" value="UCP008502"/>
    <property type="match status" value="1"/>
</dbReference>
<evidence type="ECO:0000313" key="1">
    <source>
        <dbReference type="EMBL" id="PIW37090.1"/>
    </source>
</evidence>
<name>A0A2M7H4D4_9BACT</name>